<feature type="binding site" evidence="7">
    <location>
        <position position="166"/>
    </location>
    <ligand>
        <name>3-phosphoshikimate</name>
        <dbReference type="ChEBI" id="CHEBI:145989"/>
    </ligand>
</feature>
<feature type="binding site" evidence="7">
    <location>
        <position position="384"/>
    </location>
    <ligand>
        <name>phosphoenolpyruvate</name>
        <dbReference type="ChEBI" id="CHEBI:58702"/>
    </ligand>
</feature>
<dbReference type="PANTHER" id="PTHR21090:SF5">
    <property type="entry name" value="PENTAFUNCTIONAL AROM POLYPEPTIDE"/>
    <property type="match status" value="1"/>
</dbReference>
<dbReference type="PANTHER" id="PTHR21090">
    <property type="entry name" value="AROM/DEHYDROQUINATE SYNTHASE"/>
    <property type="match status" value="1"/>
</dbReference>
<feature type="binding site" evidence="7">
    <location>
        <position position="309"/>
    </location>
    <ligand>
        <name>3-phosphoshikimate</name>
        <dbReference type="ChEBI" id="CHEBI:145989"/>
    </ligand>
</feature>
<comment type="caution">
    <text evidence="7">Lacks conserved residue(s) required for the propagation of feature annotation.</text>
</comment>
<dbReference type="GO" id="GO:0003866">
    <property type="term" value="F:3-phosphoshikimate 1-carboxyvinyltransferase activity"/>
    <property type="evidence" value="ECO:0007669"/>
    <property type="project" value="UniProtKB-UniRule"/>
</dbReference>
<organism evidence="9 10">
    <name type="scientific">Paenibacillus roseus</name>
    <dbReference type="NCBI Taxonomy" id="2798579"/>
    <lineage>
        <taxon>Bacteria</taxon>
        <taxon>Bacillati</taxon>
        <taxon>Bacillota</taxon>
        <taxon>Bacilli</taxon>
        <taxon>Bacillales</taxon>
        <taxon>Paenibacillaceae</taxon>
        <taxon>Paenibacillus</taxon>
    </lineage>
</organism>
<feature type="binding site" evidence="7">
    <location>
        <position position="410"/>
    </location>
    <ligand>
        <name>phosphoenolpyruvate</name>
        <dbReference type="ChEBI" id="CHEBI:58702"/>
    </ligand>
</feature>
<keyword evidence="10" id="KW-1185">Reference proteome</keyword>
<feature type="binding site" evidence="7">
    <location>
        <position position="332"/>
    </location>
    <ligand>
        <name>3-phosphoshikimate</name>
        <dbReference type="ChEBI" id="CHEBI:145989"/>
    </ligand>
</feature>
<dbReference type="GO" id="GO:0005737">
    <property type="term" value="C:cytoplasm"/>
    <property type="evidence" value="ECO:0007669"/>
    <property type="project" value="UniProtKB-SubCell"/>
</dbReference>
<evidence type="ECO:0000313" key="10">
    <source>
        <dbReference type="Proteomes" id="UP000640274"/>
    </source>
</evidence>
<feature type="binding site" evidence="7">
    <location>
        <position position="21"/>
    </location>
    <ligand>
        <name>3-phosphoshikimate</name>
        <dbReference type="ChEBI" id="CHEBI:145989"/>
    </ligand>
</feature>
<dbReference type="PIRSF" id="PIRSF000505">
    <property type="entry name" value="EPSPS"/>
    <property type="match status" value="1"/>
</dbReference>
<feature type="binding site" evidence="7">
    <location>
        <position position="336"/>
    </location>
    <ligand>
        <name>3-phosphoshikimate</name>
        <dbReference type="ChEBI" id="CHEBI:145989"/>
    </ligand>
</feature>
<feature type="binding site" evidence="7">
    <location>
        <position position="192"/>
    </location>
    <ligand>
        <name>3-phosphoshikimate</name>
        <dbReference type="ChEBI" id="CHEBI:145989"/>
    </ligand>
</feature>
<evidence type="ECO:0000313" key="9">
    <source>
        <dbReference type="EMBL" id="MBJ6363254.1"/>
    </source>
</evidence>
<feature type="binding site" evidence="7">
    <location>
        <position position="26"/>
    </location>
    <ligand>
        <name>3-phosphoshikimate</name>
        <dbReference type="ChEBI" id="CHEBI:145989"/>
    </ligand>
</feature>
<keyword evidence="5 7" id="KW-0057">Aromatic amino acid biosynthesis</keyword>
<dbReference type="InterPro" id="IPR006264">
    <property type="entry name" value="EPSP_synthase"/>
</dbReference>
<proteinExistence type="inferred from homology"/>
<dbReference type="GO" id="GO:0009423">
    <property type="term" value="P:chorismate biosynthetic process"/>
    <property type="evidence" value="ECO:0007669"/>
    <property type="project" value="UniProtKB-UniRule"/>
</dbReference>
<dbReference type="InterPro" id="IPR013792">
    <property type="entry name" value="RNA3'P_cycl/enolpyr_Trfase_a/b"/>
</dbReference>
<dbReference type="InterPro" id="IPR001986">
    <property type="entry name" value="Enolpyruvate_Tfrase_dom"/>
</dbReference>
<feature type="binding site" evidence="7">
    <location>
        <position position="120"/>
    </location>
    <ligand>
        <name>phosphoenolpyruvate</name>
        <dbReference type="ChEBI" id="CHEBI:58702"/>
    </ligand>
</feature>
<dbReference type="Pfam" id="PF00275">
    <property type="entry name" value="EPSP_synthase"/>
    <property type="match status" value="1"/>
</dbReference>
<reference evidence="9" key="1">
    <citation type="submission" date="2020-12" db="EMBL/GenBank/DDBJ databases">
        <authorList>
            <person name="Huq M.A."/>
        </authorList>
    </citation>
    <scope>NUCLEOTIDE SEQUENCE</scope>
    <source>
        <strain evidence="9">MAHUQ-46</strain>
    </source>
</reference>
<dbReference type="InterPro" id="IPR036968">
    <property type="entry name" value="Enolpyruvate_Tfrase_sf"/>
</dbReference>
<evidence type="ECO:0000256" key="1">
    <source>
        <dbReference type="ARBA" id="ARBA00004811"/>
    </source>
</evidence>
<dbReference type="NCBIfam" id="TIGR01356">
    <property type="entry name" value="aroA"/>
    <property type="match status" value="1"/>
</dbReference>
<gene>
    <name evidence="7 9" type="primary">aroA</name>
    <name evidence="9" type="ORF">JFN88_18800</name>
</gene>
<comment type="pathway">
    <text evidence="1 7">Metabolic intermediate biosynthesis; chorismate biosynthesis; chorismate from D-erythrose 4-phosphate and phosphoenolpyruvate: step 6/7.</text>
</comment>
<dbReference type="CDD" id="cd01556">
    <property type="entry name" value="EPSP_synthase"/>
    <property type="match status" value="1"/>
</dbReference>
<dbReference type="GO" id="GO:0009073">
    <property type="term" value="P:aromatic amino acid family biosynthetic process"/>
    <property type="evidence" value="ECO:0007669"/>
    <property type="project" value="UniProtKB-KW"/>
</dbReference>
<dbReference type="EC" id="2.5.1.19" evidence="7"/>
<dbReference type="EMBL" id="JAELUP010000103">
    <property type="protein sequence ID" value="MBJ6363254.1"/>
    <property type="molecule type" value="Genomic_DNA"/>
</dbReference>
<dbReference type="InterPro" id="IPR023193">
    <property type="entry name" value="EPSP_synthase_CS"/>
</dbReference>
<comment type="similarity">
    <text evidence="2 7">Belongs to the EPSP synthase family.</text>
</comment>
<evidence type="ECO:0000259" key="8">
    <source>
        <dbReference type="Pfam" id="PF00275"/>
    </source>
</evidence>
<protein>
    <recommendedName>
        <fullName evidence="7">3-phosphoshikimate 1-carboxyvinyltransferase</fullName>
        <ecNumber evidence="7">2.5.1.19</ecNumber>
    </recommendedName>
    <alternativeName>
        <fullName evidence="7">5-enolpyruvylshikimate-3-phosphate synthase</fullName>
        <shortName evidence="7">EPSP synthase</shortName>
        <shortName evidence="7">EPSPS</shortName>
    </alternativeName>
</protein>
<dbReference type="Gene3D" id="3.65.10.10">
    <property type="entry name" value="Enolpyruvate transferase domain"/>
    <property type="match status" value="2"/>
</dbReference>
<keyword evidence="4 7" id="KW-0808">Transferase</keyword>
<evidence type="ECO:0000256" key="6">
    <source>
        <dbReference type="ARBA" id="ARBA00044633"/>
    </source>
</evidence>
<comment type="subcellular location">
    <subcellularLocation>
        <location evidence="7">Cytoplasm</location>
    </subcellularLocation>
</comment>
<feature type="binding site" evidence="7">
    <location>
        <position position="165"/>
    </location>
    <ligand>
        <name>3-phosphoshikimate</name>
        <dbReference type="ChEBI" id="CHEBI:145989"/>
    </ligand>
</feature>
<keyword evidence="7" id="KW-0963">Cytoplasm</keyword>
<feature type="active site" description="Proton acceptor" evidence="7">
    <location>
        <position position="309"/>
    </location>
</feature>
<comment type="function">
    <text evidence="7">Catalyzes the transfer of the enolpyruvyl moiety of phosphoenolpyruvate (PEP) to the 5-hydroxyl of shikimate-3-phosphate (S3P) to produce enolpyruvyl shikimate-3-phosphate and inorganic phosphate.</text>
</comment>
<name>A0A934J4Q6_9BACL</name>
<feature type="binding site" evidence="7">
    <location>
        <position position="166"/>
    </location>
    <ligand>
        <name>phosphoenolpyruvate</name>
        <dbReference type="ChEBI" id="CHEBI:58702"/>
    </ligand>
</feature>
<evidence type="ECO:0000256" key="5">
    <source>
        <dbReference type="ARBA" id="ARBA00023141"/>
    </source>
</evidence>
<evidence type="ECO:0000256" key="4">
    <source>
        <dbReference type="ARBA" id="ARBA00022679"/>
    </source>
</evidence>
<sequence>MDVLVTPTPQLKGELQALSSKNYTTRYLLVAALAEGTSTIYYPAHSEDSDAMRRCLRDLGAVIEEDDEKITITGFGSKPRHVNELNVGNAGAVLRFLMAIASLCPEVTFVNTYPDSLGKRPHDDLITALGQMGVKIDHREGKLPITIHGGAPKGGKIQVSGNVSSQFLSALLFLTPLLPEDSEIEVLHDLKSKVVIGQTLEVLEQAGIVIEASEDLMNYKVAGNQKYKAQQYSVQGDYPGSAAVLAAAAVTRSDVKLHRLAENSKQGERAIVDVLRMMETPLTHTNGTVHVQGNGKLKAVEFDGDAATDAVLAMVAAAVFAEGTSRFYNVENLRYKECDRITDYLNELRKAGANVEERQAEIIVHGRPEGVEGGVEINAHYDHRVIMALTIVGLRAQKPIRILDAHHVAKSYPIYFDHLKALGANVEWTQSIQTSQS</sequence>
<dbReference type="AlphaFoldDB" id="A0A934J4Q6"/>
<comment type="caution">
    <text evidence="9">The sequence shown here is derived from an EMBL/GenBank/DDBJ whole genome shotgun (WGS) entry which is preliminary data.</text>
</comment>
<dbReference type="Proteomes" id="UP000640274">
    <property type="component" value="Unassembled WGS sequence"/>
</dbReference>
<accession>A0A934J4Q6</accession>
<comment type="subunit">
    <text evidence="7">Monomer.</text>
</comment>
<dbReference type="GO" id="GO:0008652">
    <property type="term" value="P:amino acid biosynthetic process"/>
    <property type="evidence" value="ECO:0007669"/>
    <property type="project" value="UniProtKB-KW"/>
</dbReference>
<evidence type="ECO:0000256" key="3">
    <source>
        <dbReference type="ARBA" id="ARBA00022605"/>
    </source>
</evidence>
<feature type="domain" description="Enolpyruvate transferase" evidence="8">
    <location>
        <begin position="6"/>
        <end position="419"/>
    </location>
</feature>
<evidence type="ECO:0000256" key="7">
    <source>
        <dbReference type="HAMAP-Rule" id="MF_00210"/>
    </source>
</evidence>
<feature type="binding site" evidence="7">
    <location>
        <position position="164"/>
    </location>
    <ligand>
        <name>3-phosphoshikimate</name>
        <dbReference type="ChEBI" id="CHEBI:145989"/>
    </ligand>
</feature>
<evidence type="ECO:0000256" key="2">
    <source>
        <dbReference type="ARBA" id="ARBA00009948"/>
    </source>
</evidence>
<dbReference type="HAMAP" id="MF_00210">
    <property type="entry name" value="EPSP_synth"/>
    <property type="match status" value="1"/>
</dbReference>
<dbReference type="RefSeq" id="WP_199020812.1">
    <property type="nucleotide sequence ID" value="NZ_JAELUP010000103.1"/>
</dbReference>
<keyword evidence="3 7" id="KW-0028">Amino-acid biosynthesis</keyword>
<feature type="binding site" evidence="7">
    <location>
        <position position="340"/>
    </location>
    <ligand>
        <name>phosphoenolpyruvate</name>
        <dbReference type="ChEBI" id="CHEBI:58702"/>
    </ligand>
</feature>
<comment type="catalytic activity">
    <reaction evidence="6">
        <text>3-phosphoshikimate + phosphoenolpyruvate = 5-O-(1-carboxyvinyl)-3-phosphoshikimate + phosphate</text>
        <dbReference type="Rhea" id="RHEA:21256"/>
        <dbReference type="ChEBI" id="CHEBI:43474"/>
        <dbReference type="ChEBI" id="CHEBI:57701"/>
        <dbReference type="ChEBI" id="CHEBI:58702"/>
        <dbReference type="ChEBI" id="CHEBI:145989"/>
        <dbReference type="EC" id="2.5.1.19"/>
    </reaction>
    <physiologicalReaction direction="left-to-right" evidence="6">
        <dbReference type="Rhea" id="RHEA:21257"/>
    </physiologicalReaction>
</comment>
<dbReference type="SUPFAM" id="SSF55205">
    <property type="entry name" value="EPT/RTPC-like"/>
    <property type="match status" value="1"/>
</dbReference>
<dbReference type="PROSITE" id="PS00104">
    <property type="entry name" value="EPSP_SYNTHASE_1"/>
    <property type="match status" value="1"/>
</dbReference>
<feature type="binding site" evidence="7">
    <location>
        <position position="21"/>
    </location>
    <ligand>
        <name>phosphoenolpyruvate</name>
        <dbReference type="ChEBI" id="CHEBI:58702"/>
    </ligand>
</feature>
<feature type="binding site" evidence="7">
    <location>
        <position position="91"/>
    </location>
    <ligand>
        <name>phosphoenolpyruvate</name>
        <dbReference type="ChEBI" id="CHEBI:58702"/>
    </ligand>
</feature>